<organism evidence="2 3">
    <name type="scientific">Spiribacter insolitus</name>
    <dbReference type="NCBI Taxonomy" id="3122417"/>
    <lineage>
        <taxon>Bacteria</taxon>
        <taxon>Pseudomonadati</taxon>
        <taxon>Pseudomonadota</taxon>
        <taxon>Gammaproteobacteria</taxon>
        <taxon>Chromatiales</taxon>
        <taxon>Ectothiorhodospiraceae</taxon>
        <taxon>Spiribacter</taxon>
    </lineage>
</organism>
<accession>A0ABV3T639</accession>
<keyword evidence="1" id="KW-0808">Transferase</keyword>
<evidence type="ECO:0000313" key="2">
    <source>
        <dbReference type="EMBL" id="MEX0430677.1"/>
    </source>
</evidence>
<dbReference type="Pfam" id="PF13469">
    <property type="entry name" value="Sulfotransfer_3"/>
    <property type="match status" value="1"/>
</dbReference>
<dbReference type="InterPro" id="IPR026634">
    <property type="entry name" value="TPST-like"/>
</dbReference>
<dbReference type="PANTHER" id="PTHR12788:SF10">
    <property type="entry name" value="PROTEIN-TYROSINE SULFOTRANSFERASE"/>
    <property type="match status" value="1"/>
</dbReference>
<dbReference type="InterPro" id="IPR011990">
    <property type="entry name" value="TPR-like_helical_dom_sf"/>
</dbReference>
<dbReference type="EMBL" id="JBAKFF010000001">
    <property type="protein sequence ID" value="MEX0430677.1"/>
    <property type="molecule type" value="Genomic_DNA"/>
</dbReference>
<dbReference type="SUPFAM" id="SSF52540">
    <property type="entry name" value="P-loop containing nucleoside triphosphate hydrolases"/>
    <property type="match status" value="1"/>
</dbReference>
<dbReference type="Proteomes" id="UP001556637">
    <property type="component" value="Unassembled WGS sequence"/>
</dbReference>
<dbReference type="Gene3D" id="3.40.50.300">
    <property type="entry name" value="P-loop containing nucleotide triphosphate hydrolases"/>
    <property type="match status" value="1"/>
</dbReference>
<keyword evidence="3" id="KW-1185">Reference proteome</keyword>
<gene>
    <name evidence="2" type="ORF">V6X30_04570</name>
</gene>
<dbReference type="InterPro" id="IPR027417">
    <property type="entry name" value="P-loop_NTPase"/>
</dbReference>
<sequence>MDGPDRISGPEALRAARKRVEGLLDAGLANDAEAEVERLRAQFGQCFDVDRLDARVLTTLGRWQKSRQPIERALAVAPDDPLLLSLKTRVMDKLGEREASDRVFRRLLDQHPDHWRTRRLLFERERDDGNQAAAIGTLRSLLEEKPRSPGLLYEYSRLERPDESSPFFGRLERMSKDPRLSVNGQALSAFALGNLHLACGHDREAFLAYRRANTLLFSRRVSKGQHPAKTLRTWQKAGLSRRYYATRADYGLSDSRLAFIFGPSRSGKSLVEALLARHPQVGNLGESFMTRYAMNEQLGGRDRVEYLASVERSRAQADAWGYLARRSLMDDKRYWLDTMPTNLGLLPVLGLWYPDMPVILCTRDLLDVGVTIYFRYYSTGNRAYFDLNEIGRYIAKYTVCCKFMEVVLPNPVLWVRYEDLVHDPYAEARRIGQFLGLDMDVIGRELASPEETAYRHPIDSHNRPSRITTEGVGLHERFKENIDPLWNGIMENLGD</sequence>
<dbReference type="PANTHER" id="PTHR12788">
    <property type="entry name" value="PROTEIN-TYROSINE SULFOTRANSFERASE 2"/>
    <property type="match status" value="1"/>
</dbReference>
<dbReference type="RefSeq" id="WP_367983465.1">
    <property type="nucleotide sequence ID" value="NZ_JBAKFF010000001.1"/>
</dbReference>
<proteinExistence type="predicted"/>
<dbReference type="Gene3D" id="1.25.40.10">
    <property type="entry name" value="Tetratricopeptide repeat domain"/>
    <property type="match status" value="1"/>
</dbReference>
<evidence type="ECO:0000256" key="1">
    <source>
        <dbReference type="ARBA" id="ARBA00022679"/>
    </source>
</evidence>
<reference evidence="2 3" key="1">
    <citation type="submission" date="2024-02" db="EMBL/GenBank/DDBJ databases">
        <title>New especies of Spiribacter isolated from saline water.</title>
        <authorList>
            <person name="Leon M.J."/>
            <person name="De La Haba R."/>
            <person name="Sanchez-Porro C."/>
            <person name="Ventosa A."/>
        </authorList>
    </citation>
    <scope>NUCLEOTIDE SEQUENCE [LARGE SCALE GENOMIC DNA]</scope>
    <source>
        <strain evidence="3">ag22IC4-189</strain>
    </source>
</reference>
<name>A0ABV3T639_9GAMM</name>
<protein>
    <submittedName>
        <fullName evidence="2">Sulfotransferase</fullName>
    </submittedName>
</protein>
<evidence type="ECO:0000313" key="3">
    <source>
        <dbReference type="Proteomes" id="UP001556637"/>
    </source>
</evidence>
<dbReference type="SUPFAM" id="SSF48452">
    <property type="entry name" value="TPR-like"/>
    <property type="match status" value="1"/>
</dbReference>
<comment type="caution">
    <text evidence="2">The sequence shown here is derived from an EMBL/GenBank/DDBJ whole genome shotgun (WGS) entry which is preliminary data.</text>
</comment>